<dbReference type="SMART" id="SM00233">
    <property type="entry name" value="PH"/>
    <property type="match status" value="2"/>
</dbReference>
<keyword evidence="1" id="KW-0863">Zinc-finger</keyword>
<name>A0A7M5VE58_9CNID</name>
<feature type="domain" description="PH" evidence="2">
    <location>
        <begin position="264"/>
        <end position="376"/>
    </location>
</feature>
<dbReference type="EnsemblMetazoa" id="CLYHEMT008467.1">
    <property type="protein sequence ID" value="CLYHEMP008467.1"/>
    <property type="gene ID" value="CLYHEMG008467"/>
</dbReference>
<dbReference type="SMART" id="SM00105">
    <property type="entry name" value="ArfGap"/>
    <property type="match status" value="1"/>
</dbReference>
<dbReference type="GO" id="GO:0008270">
    <property type="term" value="F:zinc ion binding"/>
    <property type="evidence" value="ECO:0007669"/>
    <property type="project" value="UniProtKB-KW"/>
</dbReference>
<keyword evidence="1" id="KW-0479">Metal-binding</keyword>
<dbReference type="PRINTS" id="PR00405">
    <property type="entry name" value="REVINTRACTNG"/>
</dbReference>
<dbReference type="PANTHER" id="PTHR46021">
    <property type="entry name" value="ARF-GAP WITH DUAL PH DOMAIN-CONTAINING PROTEIN 1-LIKE PROTEIN"/>
    <property type="match status" value="1"/>
</dbReference>
<dbReference type="InterPro" id="IPR001164">
    <property type="entry name" value="ArfGAP_dom"/>
</dbReference>
<dbReference type="PROSITE" id="PS50115">
    <property type="entry name" value="ARFGAP"/>
    <property type="match status" value="1"/>
</dbReference>
<evidence type="ECO:0000313" key="5">
    <source>
        <dbReference type="Proteomes" id="UP000594262"/>
    </source>
</evidence>
<evidence type="ECO:0000256" key="1">
    <source>
        <dbReference type="PROSITE-ProRule" id="PRU00288"/>
    </source>
</evidence>
<dbReference type="Pfam" id="PF01412">
    <property type="entry name" value="ArfGap"/>
    <property type="match status" value="1"/>
</dbReference>
<dbReference type="SUPFAM" id="SSF50729">
    <property type="entry name" value="PH domain-like"/>
    <property type="match status" value="2"/>
</dbReference>
<dbReference type="OrthoDB" id="10266696at2759"/>
<keyword evidence="1" id="KW-0862">Zinc</keyword>
<dbReference type="InterPro" id="IPR052589">
    <property type="entry name" value="Arf-GAP_dual-PH_domain"/>
</dbReference>
<dbReference type="GO" id="GO:0005096">
    <property type="term" value="F:GTPase activator activity"/>
    <property type="evidence" value="ECO:0007669"/>
    <property type="project" value="InterPro"/>
</dbReference>
<dbReference type="GO" id="GO:0005737">
    <property type="term" value="C:cytoplasm"/>
    <property type="evidence" value="ECO:0007669"/>
    <property type="project" value="TreeGrafter"/>
</dbReference>
<proteinExistence type="predicted"/>
<dbReference type="PANTHER" id="PTHR46021:SF2">
    <property type="entry name" value="ARF-GAP WITH DUAL PH DOMAIN-CONTAINING PROTEIN 1"/>
    <property type="match status" value="1"/>
</dbReference>
<dbReference type="RefSeq" id="XP_066925054.1">
    <property type="nucleotide sequence ID" value="XM_067068953.1"/>
</dbReference>
<dbReference type="InterPro" id="IPR011993">
    <property type="entry name" value="PH-like_dom_sf"/>
</dbReference>
<dbReference type="InterPro" id="IPR001849">
    <property type="entry name" value="PH_domain"/>
</dbReference>
<reference evidence="4" key="1">
    <citation type="submission" date="2021-01" db="UniProtKB">
        <authorList>
            <consortium name="EnsemblMetazoa"/>
        </authorList>
    </citation>
    <scope>IDENTIFICATION</scope>
</reference>
<dbReference type="Gene3D" id="2.30.29.30">
    <property type="entry name" value="Pleckstrin-homology domain (PH domain)/Phosphotyrosine-binding domain (PTB)"/>
    <property type="match status" value="2"/>
</dbReference>
<organism evidence="4 5">
    <name type="scientific">Clytia hemisphaerica</name>
    <dbReference type="NCBI Taxonomy" id="252671"/>
    <lineage>
        <taxon>Eukaryota</taxon>
        <taxon>Metazoa</taxon>
        <taxon>Cnidaria</taxon>
        <taxon>Hydrozoa</taxon>
        <taxon>Hydroidolina</taxon>
        <taxon>Leptothecata</taxon>
        <taxon>Obeliida</taxon>
        <taxon>Clytiidae</taxon>
        <taxon>Clytia</taxon>
    </lineage>
</organism>
<dbReference type="GO" id="GO:0005886">
    <property type="term" value="C:plasma membrane"/>
    <property type="evidence" value="ECO:0007669"/>
    <property type="project" value="TreeGrafter"/>
</dbReference>
<dbReference type="GeneID" id="136812454"/>
<dbReference type="Proteomes" id="UP000594262">
    <property type="component" value="Unplaced"/>
</dbReference>
<keyword evidence="5" id="KW-1185">Reference proteome</keyword>
<evidence type="ECO:0000259" key="3">
    <source>
        <dbReference type="PROSITE" id="PS50115"/>
    </source>
</evidence>
<dbReference type="SUPFAM" id="SSF57863">
    <property type="entry name" value="ArfGap/RecO-like zinc finger"/>
    <property type="match status" value="1"/>
</dbReference>
<dbReference type="GO" id="GO:0005547">
    <property type="term" value="F:phosphatidylinositol-3,4,5-trisphosphate binding"/>
    <property type="evidence" value="ECO:0007669"/>
    <property type="project" value="TreeGrafter"/>
</dbReference>
<sequence length="405" mass="46931">MSSEQCAHRLQELMRIPGNSQCADCGTEEPEPNFVSLNLGLFICIKCSGHHRALGTRFSVTKSILLDTFDDAKVKQMEAGGNMLGVEKWQVNVPKCWPIVDKHSPDDLIEQWIRAKYERQEFTENQVTEELRPYCVGSKYGFLMKKKKKDSKWQRRFFVLSAEEGYLKMYIKQGDNEPKHKISISGINLMMVHSDVTGEKHSMLITFPIMQNNQSKQRHIYVYADKSFEIVDWYLTIRGARLKFLTPYLYEVERPVVDFLQSRKFIKSGYLHKTGGKDGDSWRKRYVCVDFHRFLYFEKALDSEPIGEVSIEKAGMECFVMEGIDGNHPQSPSEHCFMVRAHENSSLKGRKPTYNFCAASREDLNIWMNAFRKGMEDLNFLSAVKETDKRQSLMSNFSRTSSYAT</sequence>
<evidence type="ECO:0000313" key="4">
    <source>
        <dbReference type="EnsemblMetazoa" id="CLYHEMP008467.1"/>
    </source>
</evidence>
<accession>A0A7M5VE58</accession>
<evidence type="ECO:0000259" key="2">
    <source>
        <dbReference type="PROSITE" id="PS50003"/>
    </source>
</evidence>
<dbReference type="Gene3D" id="1.10.220.150">
    <property type="entry name" value="Arf GTPase activating protein"/>
    <property type="match status" value="1"/>
</dbReference>
<dbReference type="PROSITE" id="PS50003">
    <property type="entry name" value="PH_DOMAIN"/>
    <property type="match status" value="2"/>
</dbReference>
<dbReference type="AlphaFoldDB" id="A0A7M5VE58"/>
<feature type="domain" description="Arf-GAP" evidence="3">
    <location>
        <begin position="7"/>
        <end position="130"/>
    </location>
</feature>
<dbReference type="Pfam" id="PF00169">
    <property type="entry name" value="PH"/>
    <property type="match status" value="2"/>
</dbReference>
<dbReference type="InterPro" id="IPR038508">
    <property type="entry name" value="ArfGAP_dom_sf"/>
</dbReference>
<feature type="domain" description="PH" evidence="2">
    <location>
        <begin position="136"/>
        <end position="242"/>
    </location>
</feature>
<protein>
    <submittedName>
        <fullName evidence="4">Uncharacterized protein</fullName>
    </submittedName>
</protein>
<dbReference type="InterPro" id="IPR037278">
    <property type="entry name" value="ARFGAP/RecO"/>
</dbReference>